<evidence type="ECO:0000313" key="2">
    <source>
        <dbReference type="Proteomes" id="UP001172155"/>
    </source>
</evidence>
<keyword evidence="2" id="KW-1185">Reference proteome</keyword>
<gene>
    <name evidence="1" type="ORF">B0T18DRAFT_405697</name>
</gene>
<evidence type="ECO:0000313" key="1">
    <source>
        <dbReference type="EMBL" id="KAK0749053.1"/>
    </source>
</evidence>
<dbReference type="Proteomes" id="UP001172155">
    <property type="component" value="Unassembled WGS sequence"/>
</dbReference>
<dbReference type="EMBL" id="JAUKUD010000003">
    <property type="protein sequence ID" value="KAK0749053.1"/>
    <property type="molecule type" value="Genomic_DNA"/>
</dbReference>
<reference evidence="1" key="1">
    <citation type="submission" date="2023-06" db="EMBL/GenBank/DDBJ databases">
        <title>Genome-scale phylogeny and comparative genomics of the fungal order Sordariales.</title>
        <authorList>
            <consortium name="Lawrence Berkeley National Laboratory"/>
            <person name="Hensen N."/>
            <person name="Bonometti L."/>
            <person name="Westerberg I."/>
            <person name="Brannstrom I.O."/>
            <person name="Guillou S."/>
            <person name="Cros-Aarteil S."/>
            <person name="Calhoun S."/>
            <person name="Haridas S."/>
            <person name="Kuo A."/>
            <person name="Mondo S."/>
            <person name="Pangilinan J."/>
            <person name="Riley R."/>
            <person name="LaButti K."/>
            <person name="Andreopoulos B."/>
            <person name="Lipzen A."/>
            <person name="Chen C."/>
            <person name="Yanf M."/>
            <person name="Daum C."/>
            <person name="Ng V."/>
            <person name="Clum A."/>
            <person name="Steindorff A."/>
            <person name="Ohm R."/>
            <person name="Martin F."/>
            <person name="Silar P."/>
            <person name="Natvig D."/>
            <person name="Lalanne C."/>
            <person name="Gautier V."/>
            <person name="Ament-velasquez S.L."/>
            <person name="Kruys A."/>
            <person name="Hutchinson M.I."/>
            <person name="Powell A.J."/>
            <person name="Barry K."/>
            <person name="Miller A.N."/>
            <person name="Grigoriev I.V."/>
            <person name="Debuchy R."/>
            <person name="Gladieux P."/>
            <person name="Thoren M.H."/>
            <person name="Johannesson H."/>
        </authorList>
    </citation>
    <scope>NUCLEOTIDE SEQUENCE</scope>
    <source>
        <strain evidence="1">SMH3187-1</strain>
    </source>
</reference>
<dbReference type="AlphaFoldDB" id="A0AA40K7Q0"/>
<sequence length="60" mass="6367">MSSPEAHVRIGGRGAIPIAETERSTSMVSSPSIEAQCPTSMKCGSQYLPISSEVWGSDLR</sequence>
<proteinExistence type="predicted"/>
<comment type="caution">
    <text evidence="1">The sequence shown here is derived from an EMBL/GenBank/DDBJ whole genome shotgun (WGS) entry which is preliminary data.</text>
</comment>
<accession>A0AA40K7Q0</accession>
<name>A0AA40K7Q0_9PEZI</name>
<organism evidence="1 2">
    <name type="scientific">Schizothecium vesticola</name>
    <dbReference type="NCBI Taxonomy" id="314040"/>
    <lineage>
        <taxon>Eukaryota</taxon>
        <taxon>Fungi</taxon>
        <taxon>Dikarya</taxon>
        <taxon>Ascomycota</taxon>
        <taxon>Pezizomycotina</taxon>
        <taxon>Sordariomycetes</taxon>
        <taxon>Sordariomycetidae</taxon>
        <taxon>Sordariales</taxon>
        <taxon>Schizotheciaceae</taxon>
        <taxon>Schizothecium</taxon>
    </lineage>
</organism>
<protein>
    <submittedName>
        <fullName evidence="1">Uncharacterized protein</fullName>
    </submittedName>
</protein>